<dbReference type="PROSITE" id="PS00223">
    <property type="entry name" value="ANNEXIN_1"/>
    <property type="match status" value="1"/>
</dbReference>
<dbReference type="GO" id="GO:0005544">
    <property type="term" value="F:calcium-dependent phospholipid binding"/>
    <property type="evidence" value="ECO:0000318"/>
    <property type="project" value="GO_Central"/>
</dbReference>
<evidence type="ECO:0000256" key="3">
    <source>
        <dbReference type="ARBA" id="ARBA00022837"/>
    </source>
</evidence>
<dbReference type="KEGG" id="tad:TRIADDRAFT_38333"/>
<dbReference type="FunFam" id="1.10.220.10:FF:000003">
    <property type="entry name" value="Annexin"/>
    <property type="match status" value="1"/>
</dbReference>
<dbReference type="RefSeq" id="XP_002116885.1">
    <property type="nucleotide sequence ID" value="XM_002116849.1"/>
</dbReference>
<evidence type="ECO:0000256" key="1">
    <source>
        <dbReference type="ARBA" id="ARBA00007831"/>
    </source>
</evidence>
<dbReference type="InterPro" id="IPR018502">
    <property type="entry name" value="Annexin_repeat"/>
</dbReference>
<dbReference type="Proteomes" id="UP000009022">
    <property type="component" value="Unassembled WGS sequence"/>
</dbReference>
<dbReference type="GeneID" id="6758050"/>
<dbReference type="PROSITE" id="PS51897">
    <property type="entry name" value="ANNEXIN_2"/>
    <property type="match status" value="4"/>
</dbReference>
<dbReference type="PANTHER" id="PTHR10502">
    <property type="entry name" value="ANNEXIN"/>
    <property type="match status" value="1"/>
</dbReference>
<evidence type="ECO:0000256" key="2">
    <source>
        <dbReference type="ARBA" id="ARBA00022737"/>
    </source>
</evidence>
<dbReference type="OMA" id="ERAICLW"/>
<dbReference type="CTD" id="6758050"/>
<gene>
    <name evidence="7" type="ORF">TRIADDRAFT_38333</name>
</gene>
<organism evidence="7 8">
    <name type="scientific">Trichoplax adhaerens</name>
    <name type="common">Trichoplax reptans</name>
    <dbReference type="NCBI Taxonomy" id="10228"/>
    <lineage>
        <taxon>Eukaryota</taxon>
        <taxon>Metazoa</taxon>
        <taxon>Placozoa</taxon>
        <taxon>Uniplacotomia</taxon>
        <taxon>Trichoplacea</taxon>
        <taxon>Trichoplacidae</taxon>
        <taxon>Trichoplax</taxon>
    </lineage>
</organism>
<keyword evidence="5 6" id="KW-0111">Calcium/phospholipid-binding</keyword>
<comment type="similarity">
    <text evidence="1 6">Belongs to the annexin family.</text>
</comment>
<dbReference type="PhylomeDB" id="B3S9E5"/>
<comment type="domain">
    <text evidence="6">A pair of annexin repeats may form one binding site for calcium and phospholipid.</text>
</comment>
<dbReference type="InterPro" id="IPR018252">
    <property type="entry name" value="Annexin_repeat_CS"/>
</dbReference>
<evidence type="ECO:0000256" key="5">
    <source>
        <dbReference type="ARBA" id="ARBA00023302"/>
    </source>
</evidence>
<sequence>MKGFGCDEKAIIFIMYSRSHQQRQQIVRDFKTLFGKDLIKCLKNELSGKVQDTVLALLKEPAEVDAHELRKAMKGLGTTESTLVEIICSRNNQELSDIKAAFKNEYDRDLEKDVYSETSGHFRNFLASLLHGNRSDDQTVDVQQSAKEAKALYKAGEARWGTDESKFKTLLAARSYPQLRSIFQEYSKICKYTIEESIKREMSGDLMKCMLAIISCAQSTPMYLAQRLHKALTGSLDSSAVIRIVVTRSEVDMEDIKAEFLKLYGKRVEDVVEDKLSGSFKRIILGLLGARE</sequence>
<dbReference type="GO" id="GO:0001786">
    <property type="term" value="F:phosphatidylserine binding"/>
    <property type="evidence" value="ECO:0000318"/>
    <property type="project" value="GO_Central"/>
</dbReference>
<dbReference type="InterPro" id="IPR037104">
    <property type="entry name" value="Annexin_sf"/>
</dbReference>
<dbReference type="Gene3D" id="1.10.220.10">
    <property type="entry name" value="Annexin"/>
    <property type="match status" value="4"/>
</dbReference>
<dbReference type="EMBL" id="DS985258">
    <property type="protein sequence ID" value="EDV20685.1"/>
    <property type="molecule type" value="Genomic_DNA"/>
</dbReference>
<keyword evidence="3 6" id="KW-0106">Calcium</keyword>
<dbReference type="GO" id="GO:0005886">
    <property type="term" value="C:plasma membrane"/>
    <property type="evidence" value="ECO:0000318"/>
    <property type="project" value="GO_Central"/>
</dbReference>
<dbReference type="GO" id="GO:0005634">
    <property type="term" value="C:nucleus"/>
    <property type="evidence" value="ECO:0000318"/>
    <property type="project" value="GO_Central"/>
</dbReference>
<dbReference type="InterPro" id="IPR001464">
    <property type="entry name" value="Annexin"/>
</dbReference>
<dbReference type="HOGENOM" id="CLU_025300_0_2_1"/>
<protein>
    <recommendedName>
        <fullName evidence="6">Annexin</fullName>
    </recommendedName>
</protein>
<dbReference type="SMART" id="SM00335">
    <property type="entry name" value="ANX"/>
    <property type="match status" value="4"/>
</dbReference>
<evidence type="ECO:0000313" key="7">
    <source>
        <dbReference type="EMBL" id="EDV20685.1"/>
    </source>
</evidence>
<dbReference type="GO" id="GO:0012506">
    <property type="term" value="C:vesicle membrane"/>
    <property type="evidence" value="ECO:0000318"/>
    <property type="project" value="GO_Central"/>
</dbReference>
<proteinExistence type="inferred from homology"/>
<dbReference type="eggNOG" id="KOG0819">
    <property type="taxonomic scope" value="Eukaryota"/>
</dbReference>
<dbReference type="FunFam" id="1.10.220.10:FF:000005">
    <property type="entry name" value="Annexin"/>
    <property type="match status" value="1"/>
</dbReference>
<dbReference type="AlphaFoldDB" id="B3S9E5"/>
<name>B3S9E5_TRIAD</name>
<dbReference type="PANTHER" id="PTHR10502:SF102">
    <property type="entry name" value="ANNEXIN B11"/>
    <property type="match status" value="1"/>
</dbReference>
<dbReference type="Pfam" id="PF00191">
    <property type="entry name" value="Annexin"/>
    <property type="match status" value="4"/>
</dbReference>
<dbReference type="GO" id="GO:0005509">
    <property type="term" value="F:calcium ion binding"/>
    <property type="evidence" value="ECO:0007669"/>
    <property type="project" value="InterPro"/>
</dbReference>
<dbReference type="FunFam" id="1.10.220.10:FF:000002">
    <property type="entry name" value="Annexin"/>
    <property type="match status" value="1"/>
</dbReference>
<evidence type="ECO:0000313" key="8">
    <source>
        <dbReference type="Proteomes" id="UP000009022"/>
    </source>
</evidence>
<accession>B3S9E5</accession>
<dbReference type="GO" id="GO:0005737">
    <property type="term" value="C:cytoplasm"/>
    <property type="evidence" value="ECO:0000318"/>
    <property type="project" value="GO_Central"/>
</dbReference>
<keyword evidence="4 6" id="KW-0041">Annexin</keyword>
<dbReference type="OrthoDB" id="37886at2759"/>
<evidence type="ECO:0000256" key="4">
    <source>
        <dbReference type="ARBA" id="ARBA00023216"/>
    </source>
</evidence>
<evidence type="ECO:0000256" key="6">
    <source>
        <dbReference type="RuleBase" id="RU003540"/>
    </source>
</evidence>
<dbReference type="InParanoid" id="B3S9E5"/>
<dbReference type="STRING" id="10228.B3S9E5"/>
<dbReference type="PRINTS" id="PR00196">
    <property type="entry name" value="ANNEXIN"/>
</dbReference>
<reference evidence="7 8" key="1">
    <citation type="journal article" date="2008" name="Nature">
        <title>The Trichoplax genome and the nature of placozoans.</title>
        <authorList>
            <person name="Srivastava M."/>
            <person name="Begovic E."/>
            <person name="Chapman J."/>
            <person name="Putnam N.H."/>
            <person name="Hellsten U."/>
            <person name="Kawashima T."/>
            <person name="Kuo A."/>
            <person name="Mitros T."/>
            <person name="Salamov A."/>
            <person name="Carpenter M.L."/>
            <person name="Signorovitch A.Y."/>
            <person name="Moreno M.A."/>
            <person name="Kamm K."/>
            <person name="Grimwood J."/>
            <person name="Schmutz J."/>
            <person name="Shapiro H."/>
            <person name="Grigoriev I.V."/>
            <person name="Buss L.W."/>
            <person name="Schierwater B."/>
            <person name="Dellaporta S.L."/>
            <person name="Rokhsar D.S."/>
        </authorList>
    </citation>
    <scope>NUCLEOTIDE SEQUENCE [LARGE SCALE GENOMIC DNA]</scope>
    <source>
        <strain evidence="7 8">Grell-BS-1999</strain>
    </source>
</reference>
<keyword evidence="2 6" id="KW-0677">Repeat</keyword>
<keyword evidence="8" id="KW-1185">Reference proteome</keyword>
<dbReference type="SUPFAM" id="SSF47874">
    <property type="entry name" value="Annexin"/>
    <property type="match status" value="1"/>
</dbReference>